<dbReference type="InterPro" id="IPR037070">
    <property type="entry name" value="Formiminotransferase_C_sf"/>
</dbReference>
<dbReference type="InterPro" id="IPR051623">
    <property type="entry name" value="FTCD"/>
</dbReference>
<dbReference type="GO" id="GO:0005737">
    <property type="term" value="C:cytoplasm"/>
    <property type="evidence" value="ECO:0007669"/>
    <property type="project" value="UniProtKB-SubCell"/>
</dbReference>
<accession>A0A1J0GFE9</accession>
<dbReference type="KEGG" id="ceu:A7L45_08075"/>
<dbReference type="STRING" id="1552.A7L45_08075"/>
<evidence type="ECO:0000313" key="11">
    <source>
        <dbReference type="Proteomes" id="UP000182569"/>
    </source>
</evidence>
<dbReference type="GO" id="GO:0019556">
    <property type="term" value="P:L-histidine catabolic process to glutamate and formamide"/>
    <property type="evidence" value="ECO:0007669"/>
    <property type="project" value="UniProtKB-UniPathway"/>
</dbReference>
<sequence length="298" mass="33338">MAKLVECVPNFSEGINKKIIESIVDEVRNAENVKLLDYSSDKDHNRTVVTFVAAPEDAKKAAFQLIKRASELIDMRTQKGAHPRMGATDVVPFIPIQDVTTEECVLMAKELAKKVGEELNIPVYLYEDAATCKSRTNLANIRKGQYEGFFEKIKLPEWKPDFGPCEMNEKSGCTVIGARFPLVAYNVNLGTDNMEIATAIAKKVRFIGGGLRFVKAMGVKLSERNIVQISMNLVNYEKTAVYRAHEMVKMEAQRYGVAVVGSEVIGLVPMKALIDCAEYYLQIENFDISQILEKKLSE</sequence>
<dbReference type="Proteomes" id="UP000182569">
    <property type="component" value="Chromosome"/>
</dbReference>
<evidence type="ECO:0000256" key="3">
    <source>
        <dbReference type="ARBA" id="ARBA00012252"/>
    </source>
</evidence>
<organism evidence="10 11">
    <name type="scientific">Clostridium estertheticum subsp. estertheticum</name>
    <dbReference type="NCBI Taxonomy" id="1552"/>
    <lineage>
        <taxon>Bacteria</taxon>
        <taxon>Bacillati</taxon>
        <taxon>Bacillota</taxon>
        <taxon>Clostridia</taxon>
        <taxon>Eubacteriales</taxon>
        <taxon>Clostridiaceae</taxon>
        <taxon>Clostridium</taxon>
    </lineage>
</organism>
<keyword evidence="5 10" id="KW-0808">Transferase</keyword>
<name>A0A1J0GFE9_9CLOT</name>
<dbReference type="EMBL" id="CP015756">
    <property type="protein sequence ID" value="APC40027.1"/>
    <property type="molecule type" value="Genomic_DNA"/>
</dbReference>
<keyword evidence="6" id="KW-0369">Histidine metabolism</keyword>
<dbReference type="SUPFAM" id="SSF55116">
    <property type="entry name" value="Formiminotransferase domain of formiminotransferase-cyclodeaminase"/>
    <property type="match status" value="2"/>
</dbReference>
<dbReference type="UniPathway" id="UPA00379">
    <property type="reaction ID" value="UER00555"/>
</dbReference>
<feature type="domain" description="Formiminotransferase C-terminal subdomain" evidence="8">
    <location>
        <begin position="181"/>
        <end position="295"/>
    </location>
</feature>
<dbReference type="RefSeq" id="WP_071612321.1">
    <property type="nucleotide sequence ID" value="NZ_CP015756.1"/>
</dbReference>
<comment type="subcellular location">
    <subcellularLocation>
        <location evidence="1">Cytoplasm</location>
    </subcellularLocation>
</comment>
<evidence type="ECO:0000259" key="8">
    <source>
        <dbReference type="SMART" id="SM01221"/>
    </source>
</evidence>
<dbReference type="AlphaFoldDB" id="A0A1J0GFE9"/>
<dbReference type="PANTHER" id="PTHR12234">
    <property type="entry name" value="FORMIMINOTRANSFERASE-CYCLODEAMINASE"/>
    <property type="match status" value="1"/>
</dbReference>
<dbReference type="InterPro" id="IPR013802">
    <property type="entry name" value="Formiminotransferase_C"/>
</dbReference>
<dbReference type="GO" id="GO:0005542">
    <property type="term" value="F:folic acid binding"/>
    <property type="evidence" value="ECO:0007669"/>
    <property type="project" value="UniProtKB-KW"/>
</dbReference>
<gene>
    <name evidence="10" type="ORF">A7L45_08075</name>
</gene>
<dbReference type="InterPro" id="IPR012886">
    <property type="entry name" value="Formiminotransferase_N"/>
</dbReference>
<dbReference type="OrthoDB" id="9773217at2"/>
<proteinExistence type="predicted"/>
<dbReference type="InterPro" id="IPR004227">
    <property type="entry name" value="Formiminotransferase_cat"/>
</dbReference>
<dbReference type="Gene3D" id="3.30.70.670">
    <property type="entry name" value="Formiminotransferase, C-terminal subdomain"/>
    <property type="match status" value="1"/>
</dbReference>
<dbReference type="SMART" id="SM01222">
    <property type="entry name" value="FTCD_N"/>
    <property type="match status" value="1"/>
</dbReference>
<dbReference type="SMART" id="SM01221">
    <property type="entry name" value="FTCD"/>
    <property type="match status" value="1"/>
</dbReference>
<keyword evidence="4" id="KW-0963">Cytoplasm</keyword>
<dbReference type="PANTHER" id="PTHR12234:SF8">
    <property type="entry name" value="FORMIMINOTRANSFERASE-CYCLODEAMINASE"/>
    <property type="match status" value="1"/>
</dbReference>
<dbReference type="InterPro" id="IPR022384">
    <property type="entry name" value="FormiminoTrfase_cat_dom_sf"/>
</dbReference>
<feature type="domain" description="Formiminotransferase N-terminal subdomain" evidence="9">
    <location>
        <begin position="3"/>
        <end position="180"/>
    </location>
</feature>
<dbReference type="GO" id="GO:0019557">
    <property type="term" value="P:L-histidine catabolic process to glutamate and formate"/>
    <property type="evidence" value="ECO:0007669"/>
    <property type="project" value="UniProtKB-UniPathway"/>
</dbReference>
<dbReference type="EC" id="2.1.2.5" evidence="3"/>
<keyword evidence="7" id="KW-0290">Folate-binding</keyword>
<evidence type="ECO:0000256" key="2">
    <source>
        <dbReference type="ARBA" id="ARBA00005082"/>
    </source>
</evidence>
<protein>
    <recommendedName>
        <fullName evidence="3">glutamate formimidoyltransferase</fullName>
        <ecNumber evidence="3">2.1.2.5</ecNumber>
    </recommendedName>
</protein>
<evidence type="ECO:0000256" key="4">
    <source>
        <dbReference type="ARBA" id="ARBA00022490"/>
    </source>
</evidence>
<evidence type="ECO:0000256" key="1">
    <source>
        <dbReference type="ARBA" id="ARBA00004496"/>
    </source>
</evidence>
<evidence type="ECO:0000256" key="6">
    <source>
        <dbReference type="ARBA" id="ARBA00022808"/>
    </source>
</evidence>
<dbReference type="NCBIfam" id="TIGR02024">
    <property type="entry name" value="FtcD"/>
    <property type="match status" value="1"/>
</dbReference>
<evidence type="ECO:0000259" key="9">
    <source>
        <dbReference type="SMART" id="SM01222"/>
    </source>
</evidence>
<dbReference type="Pfam" id="PF07837">
    <property type="entry name" value="FTCD_N"/>
    <property type="match status" value="1"/>
</dbReference>
<reference evidence="11" key="1">
    <citation type="journal article" date="2016" name="Front. Microbiol.">
        <title>Complete Genome Sequence of Clostridium estertheticum DSM 8809, a Microbe Identified in Spoiled Vacuum Packed Beef.</title>
        <authorList>
            <person name="Yu Z."/>
            <person name="Gunn L."/>
            <person name="Brennan E."/>
            <person name="Reid R."/>
            <person name="Wall P.G."/>
            <person name="Gaora O.P."/>
            <person name="Hurley D."/>
            <person name="Bolton D."/>
            <person name="Fanning S."/>
        </authorList>
    </citation>
    <scope>NUCLEOTIDE SEQUENCE [LARGE SCALE GENOMIC DNA]</scope>
    <source>
        <strain evidence="11">DSM 8809</strain>
    </source>
</reference>
<dbReference type="Gene3D" id="3.30.990.10">
    <property type="entry name" value="Formiminotransferase, N-terminal subdomain"/>
    <property type="match status" value="1"/>
</dbReference>
<evidence type="ECO:0000256" key="5">
    <source>
        <dbReference type="ARBA" id="ARBA00022679"/>
    </source>
</evidence>
<evidence type="ECO:0000256" key="7">
    <source>
        <dbReference type="ARBA" id="ARBA00022954"/>
    </source>
</evidence>
<dbReference type="GO" id="GO:0030409">
    <property type="term" value="F:glutamate formimidoyltransferase activity"/>
    <property type="evidence" value="ECO:0007669"/>
    <property type="project" value="UniProtKB-EC"/>
</dbReference>
<dbReference type="Pfam" id="PF02971">
    <property type="entry name" value="FTCD"/>
    <property type="match status" value="1"/>
</dbReference>
<comment type="pathway">
    <text evidence="2">Amino-acid degradation; L-histidine degradation into L-glutamate; L-glutamate from N-formimidoyl-L-glutamate (transferase route): step 1/1.</text>
</comment>
<keyword evidence="11" id="KW-1185">Reference proteome</keyword>
<evidence type="ECO:0000313" key="10">
    <source>
        <dbReference type="EMBL" id="APC40027.1"/>
    </source>
</evidence>
<dbReference type="InterPro" id="IPR037064">
    <property type="entry name" value="Formiminotransferase_N_sf"/>
</dbReference>